<dbReference type="RefSeq" id="WP_420917722.1">
    <property type="nucleotide sequence ID" value="NZ_CP092918.1"/>
</dbReference>
<reference evidence="1 2" key="1">
    <citation type="submission" date="2015-09" db="EMBL/GenBank/DDBJ databases">
        <title>Genome announcement of multiple Pseudomonas syringae strains.</title>
        <authorList>
            <person name="Thakur S."/>
            <person name="Wang P.W."/>
            <person name="Gong Y."/>
            <person name="Weir B.S."/>
            <person name="Guttman D.S."/>
        </authorList>
    </citation>
    <scope>NUCLEOTIDE SEQUENCE [LARGE SCALE GENOMIC DNA]</scope>
    <source>
        <strain evidence="1 2">ICMP4531</strain>
    </source>
</reference>
<comment type="caution">
    <text evidence="1">The sequence shown here is derived from an EMBL/GenBank/DDBJ whole genome shotgun (WGS) entry which is preliminary data.</text>
</comment>
<gene>
    <name evidence="1" type="ORF">ALO68_02337</name>
</gene>
<dbReference type="EMBL" id="LJQM01000191">
    <property type="protein sequence ID" value="KPX42479.1"/>
    <property type="molecule type" value="Genomic_DNA"/>
</dbReference>
<evidence type="ECO:0000313" key="2">
    <source>
        <dbReference type="Proteomes" id="UP000050557"/>
    </source>
</evidence>
<dbReference type="PATRIC" id="fig|251654.3.peg.3070"/>
<proteinExistence type="predicted"/>
<evidence type="ECO:0000313" key="1">
    <source>
        <dbReference type="EMBL" id="KPX42479.1"/>
    </source>
</evidence>
<organism evidence="1 2">
    <name type="scientific">Pseudomonas syringae pv. helianthi</name>
    <dbReference type="NCBI Taxonomy" id="251654"/>
    <lineage>
        <taxon>Bacteria</taxon>
        <taxon>Pseudomonadati</taxon>
        <taxon>Pseudomonadota</taxon>
        <taxon>Gammaproteobacteria</taxon>
        <taxon>Pseudomonadales</taxon>
        <taxon>Pseudomonadaceae</taxon>
        <taxon>Pseudomonas</taxon>
    </lineage>
</organism>
<dbReference type="AlphaFoldDB" id="A0A0N8RMD4"/>
<name>A0A0N8RMD4_9PSED</name>
<protein>
    <submittedName>
        <fullName evidence="1">Prophage PssSM-02, Orf6</fullName>
    </submittedName>
</protein>
<accession>A0A0N8RMD4</accession>
<dbReference type="Proteomes" id="UP000050557">
    <property type="component" value="Unassembled WGS sequence"/>
</dbReference>
<sequence>MPTMQMAHIIPAAIKCPQCDYNGHGQLTTRYRTYCPVCYDEFICQHVPEMVPDPEGKPFDPNSQIAYL</sequence>